<evidence type="ECO:0000313" key="12">
    <source>
        <dbReference type="Proteomes" id="UP000053096"/>
    </source>
</evidence>
<dbReference type="OrthoDB" id="9801799at2"/>
<comment type="subcellular location">
    <subcellularLocation>
        <location evidence="2">Periplasm</location>
    </subcellularLocation>
</comment>
<evidence type="ECO:0000313" key="11">
    <source>
        <dbReference type="EMBL" id="CUI84187.1"/>
    </source>
</evidence>
<dbReference type="GO" id="GO:0043190">
    <property type="term" value="C:ATP-binding cassette (ABC) transporter complex"/>
    <property type="evidence" value="ECO:0007669"/>
    <property type="project" value="InterPro"/>
</dbReference>
<evidence type="ECO:0000256" key="7">
    <source>
        <dbReference type="ARBA" id="ARBA00022764"/>
    </source>
</evidence>
<evidence type="ECO:0000259" key="9">
    <source>
        <dbReference type="Pfam" id="PF00496"/>
    </source>
</evidence>
<dbReference type="Gene3D" id="3.90.76.10">
    <property type="entry name" value="Dipeptide-binding Protein, Domain 1"/>
    <property type="match status" value="1"/>
</dbReference>
<proteinExistence type="inferred from homology"/>
<dbReference type="AlphaFoldDB" id="A0A0J6C7Z9"/>
<evidence type="ECO:0000256" key="1">
    <source>
        <dbReference type="ARBA" id="ARBA00003489"/>
    </source>
</evidence>
<dbReference type="GO" id="GO:1904680">
    <property type="term" value="F:peptide transmembrane transporter activity"/>
    <property type="evidence" value="ECO:0007669"/>
    <property type="project" value="TreeGrafter"/>
</dbReference>
<dbReference type="Pfam" id="PF00496">
    <property type="entry name" value="SBP_bac_5"/>
    <property type="match status" value="1"/>
</dbReference>
<evidence type="ECO:0000256" key="5">
    <source>
        <dbReference type="ARBA" id="ARBA00022448"/>
    </source>
</evidence>
<comment type="function">
    <text evidence="1">Part of the ABC transporter complex GsiABCD involved in glutathione import. Binds glutathione.</text>
</comment>
<evidence type="ECO:0000256" key="8">
    <source>
        <dbReference type="SAM" id="SignalP"/>
    </source>
</evidence>
<dbReference type="Proteomes" id="UP000092950">
    <property type="component" value="Chromosome"/>
</dbReference>
<evidence type="ECO:0000256" key="3">
    <source>
        <dbReference type="ARBA" id="ARBA00005695"/>
    </source>
</evidence>
<keyword evidence="13" id="KW-1185">Reference proteome</keyword>
<dbReference type="GO" id="GO:0030288">
    <property type="term" value="C:outer membrane-bounded periplasmic space"/>
    <property type="evidence" value="ECO:0007669"/>
    <property type="project" value="TreeGrafter"/>
</dbReference>
<name>A0A0J6C7Z9_9BORD</name>
<dbReference type="InterPro" id="IPR000914">
    <property type="entry name" value="SBP_5_dom"/>
</dbReference>
<keyword evidence="6 8" id="KW-0732">Signal</keyword>
<dbReference type="CDD" id="cd08499">
    <property type="entry name" value="PBP2_Ylib_like"/>
    <property type="match status" value="1"/>
</dbReference>
<dbReference type="InterPro" id="IPR039424">
    <property type="entry name" value="SBP_5"/>
</dbReference>
<keyword evidence="5" id="KW-0813">Transport</keyword>
<feature type="signal peptide" evidence="8">
    <location>
        <begin position="1"/>
        <end position="28"/>
    </location>
</feature>
<dbReference type="InterPro" id="IPR030678">
    <property type="entry name" value="Peptide/Ni-bd"/>
</dbReference>
<dbReference type="Proteomes" id="UP000053096">
    <property type="component" value="Unassembled WGS sequence"/>
</dbReference>
<dbReference type="Gene3D" id="3.10.105.10">
    <property type="entry name" value="Dipeptide-binding Protein, Domain 3"/>
    <property type="match status" value="1"/>
</dbReference>
<dbReference type="GO" id="GO:0042938">
    <property type="term" value="P:dipeptide transport"/>
    <property type="evidence" value="ECO:0007669"/>
    <property type="project" value="TreeGrafter"/>
</dbReference>
<dbReference type="RefSeq" id="WP_043212696.1">
    <property type="nucleotide sequence ID" value="NZ_CAJGUP010000198.1"/>
</dbReference>
<dbReference type="NCBIfam" id="NF011942">
    <property type="entry name" value="PRK15413.1"/>
    <property type="match status" value="1"/>
</dbReference>
<dbReference type="EMBL" id="CYTV01000006">
    <property type="protein sequence ID" value="CUI84187.1"/>
    <property type="molecule type" value="Genomic_DNA"/>
</dbReference>
<evidence type="ECO:0000256" key="6">
    <source>
        <dbReference type="ARBA" id="ARBA00022729"/>
    </source>
</evidence>
<dbReference type="SUPFAM" id="SSF53850">
    <property type="entry name" value="Periplasmic binding protein-like II"/>
    <property type="match status" value="1"/>
</dbReference>
<keyword evidence="7" id="KW-0574">Periplasm</keyword>
<gene>
    <name evidence="11" type="primary">gsiB_5</name>
    <name evidence="10" type="ORF">BBN53_06145</name>
    <name evidence="11" type="ORF">ERS370011_02480</name>
</gene>
<reference evidence="10 13" key="2">
    <citation type="submission" date="2016-07" db="EMBL/GenBank/DDBJ databases">
        <title>Complete genome sequences of Bordetella pseudohinzii.</title>
        <authorList>
            <person name="Spilker T."/>
            <person name="Darrah R."/>
            <person name="LiPuma J.J."/>
        </authorList>
    </citation>
    <scope>NUCLEOTIDE SEQUENCE [LARGE SCALE GENOMIC DNA]</scope>
    <source>
        <strain evidence="10 13">HI4681</strain>
    </source>
</reference>
<feature type="chain" id="PRO_5005268886" description="Glutathione-binding protein GsiB" evidence="8">
    <location>
        <begin position="29"/>
        <end position="517"/>
    </location>
</feature>
<dbReference type="PIRSF" id="PIRSF002741">
    <property type="entry name" value="MppA"/>
    <property type="match status" value="1"/>
</dbReference>
<feature type="domain" description="Solute-binding protein family 5" evidence="9">
    <location>
        <begin position="72"/>
        <end position="431"/>
    </location>
</feature>
<dbReference type="PANTHER" id="PTHR30290">
    <property type="entry name" value="PERIPLASMIC BINDING COMPONENT OF ABC TRANSPORTER"/>
    <property type="match status" value="1"/>
</dbReference>
<dbReference type="PANTHER" id="PTHR30290:SF32">
    <property type="entry name" value="GLUTATHIONE-BINDING PROTEIN GSIB"/>
    <property type="match status" value="1"/>
</dbReference>
<accession>A0A0J6C7Z9</accession>
<accession>A0A0M7FSA8</accession>
<dbReference type="Gene3D" id="3.40.190.10">
    <property type="entry name" value="Periplasmic binding protein-like II"/>
    <property type="match status" value="1"/>
</dbReference>
<sequence length="517" mass="57406">MNKVLRPTKLMAAAALAFGVLASPLAQASKDVTFAVSIALETLDPYNTNSTLNQAVGKAYYEGLLEFDKDLKIQKVLATDYSVSEDGLVYTFKLRPGVKFHDGTDFNAEAVKINFDRPANPDNRLSRYIQFSVVDKVEVVDPLTVKITLKKPFSAFLNALAHPAAMMISPAALAKYGKEIGFHPVGTGPFEFVEWKPAEYLKVKKFAGYWNQGKPKVDSITFRTVTDNNTRAAVVQTGEAHFAFPVPFEQAAILAKNDKLDVVDHKNSIMARYLSMNTQVKPFDNIKVRQAINYAINKEALAKVAFNGYATVVDGVVPKGVDYAHKTGPWAYDPAKARQLLKEAGYEKGFETTLWSAYNDGTSVKVVQFLQQQLAQVGIKTSVEVLESGQRVQRVQQVQKPEDAKVRLYYAGWSSSTGEADWGLRPLLSTAAFPPVLNNVSYYSNKSVDDGIQQALATTDRAKKTEIYNKVQETIWNDAPWAFLVTQNNVYVKSKNLSGVYVEPDTSFWFGDIDLKQ</sequence>
<comment type="similarity">
    <text evidence="3">Belongs to the bacterial solute-binding protein 5 family.</text>
</comment>
<evidence type="ECO:0000313" key="13">
    <source>
        <dbReference type="Proteomes" id="UP000092950"/>
    </source>
</evidence>
<reference evidence="11 12" key="1">
    <citation type="submission" date="2015-09" db="EMBL/GenBank/DDBJ databases">
        <authorList>
            <person name="Jackson K.R."/>
            <person name="Lunt B.L."/>
            <person name="Fisher J.N.B."/>
            <person name="Gardner A.V."/>
            <person name="Bailey M.E."/>
            <person name="Deus L.M."/>
            <person name="Earl A.S."/>
            <person name="Gibby P.D."/>
            <person name="Hartmann K.A."/>
            <person name="Liu J.E."/>
            <person name="Manci A.M."/>
            <person name="Nielsen D.A."/>
            <person name="Solomon M.B."/>
            <person name="Breakwell D.P."/>
            <person name="Burnett S.H."/>
            <person name="Grose J.H."/>
        </authorList>
    </citation>
    <scope>NUCLEOTIDE SEQUENCE [LARGE SCALE GENOMIC DNA]</scope>
    <source>
        <strain evidence="11 12">2789STDY5608636</strain>
    </source>
</reference>
<organism evidence="11 12">
    <name type="scientific">Bordetella pseudohinzii</name>
    <dbReference type="NCBI Taxonomy" id="1331258"/>
    <lineage>
        <taxon>Bacteria</taxon>
        <taxon>Pseudomonadati</taxon>
        <taxon>Pseudomonadota</taxon>
        <taxon>Betaproteobacteria</taxon>
        <taxon>Burkholderiales</taxon>
        <taxon>Alcaligenaceae</taxon>
        <taxon>Bordetella</taxon>
    </lineage>
</organism>
<evidence type="ECO:0000256" key="2">
    <source>
        <dbReference type="ARBA" id="ARBA00004418"/>
    </source>
</evidence>
<protein>
    <recommendedName>
        <fullName evidence="4">Glutathione-binding protein GsiB</fullName>
    </recommendedName>
</protein>
<dbReference type="KEGG" id="bpdz:BBN53_06145"/>
<dbReference type="EMBL" id="CP016440">
    <property type="protein sequence ID" value="ANY15513.1"/>
    <property type="molecule type" value="Genomic_DNA"/>
</dbReference>
<evidence type="ECO:0000256" key="4">
    <source>
        <dbReference type="ARBA" id="ARBA00017393"/>
    </source>
</evidence>
<evidence type="ECO:0000313" key="10">
    <source>
        <dbReference type="EMBL" id="ANY15513.1"/>
    </source>
</evidence>